<protein>
    <submittedName>
        <fullName evidence="3">Metal-dependent hydrolase</fullName>
    </submittedName>
</protein>
<dbReference type="SMART" id="SM00849">
    <property type="entry name" value="Lactamase_B"/>
    <property type="match status" value="1"/>
</dbReference>
<dbReference type="GeneID" id="88849687"/>
<evidence type="ECO:0000313" key="3">
    <source>
        <dbReference type="EMBL" id="BBH50961.1"/>
    </source>
</evidence>
<dbReference type="Pfam" id="PF12706">
    <property type="entry name" value="Lactamase_B_2"/>
    <property type="match status" value="1"/>
</dbReference>
<dbReference type="SUPFAM" id="SSF56281">
    <property type="entry name" value="Metallo-hydrolase/oxidoreductase"/>
    <property type="match status" value="1"/>
</dbReference>
<proteinExistence type="predicted"/>
<dbReference type="EMBL" id="AP019367">
    <property type="protein sequence ID" value="BBH50961.1"/>
    <property type="molecule type" value="Genomic_DNA"/>
</dbReference>
<dbReference type="InterPro" id="IPR052533">
    <property type="entry name" value="WalJ/YycJ-like"/>
</dbReference>
<dbReference type="InterPro" id="IPR001279">
    <property type="entry name" value="Metallo-B-lactamas"/>
</dbReference>
<dbReference type="Proteomes" id="UP000273154">
    <property type="component" value="Chromosome"/>
</dbReference>
<feature type="region of interest" description="Disordered" evidence="1">
    <location>
        <begin position="1"/>
        <end position="22"/>
    </location>
</feature>
<evidence type="ECO:0000259" key="2">
    <source>
        <dbReference type="SMART" id="SM00849"/>
    </source>
</evidence>
<dbReference type="RefSeq" id="WP_232619850.1">
    <property type="nucleotide sequence ID" value="NZ_AP019367.1"/>
</dbReference>
<sequence length="299" mass="31615">MNGWETEYGTHDARTDASLPWPEEPPAVAPLMHLHVLASGSKGNAAVVEGPEGSVLIDDGLSRRELMRRADELGVDMDRVGCVIVTHEHSDHTSGLSVFCNKYEGRLVATAGTAGGRKYLAALPFELVGASDELEACGMRVRTFPTSHDVADPFGLRFDCASENGADSLGFCTDTGVLGQRAMTLLRGVRILALESNHDARMLATGPYPAVLKAHVAGEHGHLSNDQAAGALRELVGPTTETVVAMHLSQENNRPSVAVRTLAAAVGAQAANDTFTEARTPDGALTICAAGQDRPLTIW</sequence>
<evidence type="ECO:0000256" key="1">
    <source>
        <dbReference type="SAM" id="MobiDB-lite"/>
    </source>
</evidence>
<gene>
    <name evidence="3" type="primary">walJ</name>
    <name evidence="3" type="ORF">Pcatena_15480</name>
</gene>
<organism evidence="3 4">
    <name type="scientific">Parolsenella catena</name>
    <dbReference type="NCBI Taxonomy" id="2003188"/>
    <lineage>
        <taxon>Bacteria</taxon>
        <taxon>Bacillati</taxon>
        <taxon>Actinomycetota</taxon>
        <taxon>Coriobacteriia</taxon>
        <taxon>Coriobacteriales</taxon>
        <taxon>Atopobiaceae</taxon>
        <taxon>Parolsenella</taxon>
    </lineage>
</organism>
<accession>A0A3G9JZL4</accession>
<dbReference type="KEGG" id="pcat:Pcatena_15480"/>
<dbReference type="Gene3D" id="3.60.15.10">
    <property type="entry name" value="Ribonuclease Z/Hydroxyacylglutathione hydrolase-like"/>
    <property type="match status" value="1"/>
</dbReference>
<evidence type="ECO:0000313" key="4">
    <source>
        <dbReference type="Proteomes" id="UP000273154"/>
    </source>
</evidence>
<feature type="domain" description="Metallo-beta-lactamase" evidence="2">
    <location>
        <begin position="42"/>
        <end position="215"/>
    </location>
</feature>
<keyword evidence="4" id="KW-1185">Reference proteome</keyword>
<reference evidence="4" key="1">
    <citation type="submission" date="2018-11" db="EMBL/GenBank/DDBJ databases">
        <title>Comparative genomics of Parolsenella catena and Libanicoccus massiliensis: Reclassification of Libanicoccus massiliensis as Parolsenella massiliensis comb. nov.</title>
        <authorList>
            <person name="Sakamoto M."/>
            <person name="Ikeyama N."/>
            <person name="Murakami T."/>
            <person name="Mori H."/>
            <person name="Yuki M."/>
            <person name="Ohkuma M."/>
        </authorList>
    </citation>
    <scope>NUCLEOTIDE SEQUENCE [LARGE SCALE GENOMIC DNA]</scope>
    <source>
        <strain evidence="4">JCM 31932</strain>
    </source>
</reference>
<dbReference type="GO" id="GO:0016787">
    <property type="term" value="F:hydrolase activity"/>
    <property type="evidence" value="ECO:0007669"/>
    <property type="project" value="UniProtKB-KW"/>
</dbReference>
<keyword evidence="3" id="KW-0378">Hydrolase</keyword>
<dbReference type="PANTHER" id="PTHR47619:SF1">
    <property type="entry name" value="EXODEOXYRIBONUCLEASE WALJ"/>
    <property type="match status" value="1"/>
</dbReference>
<dbReference type="PANTHER" id="PTHR47619">
    <property type="entry name" value="METALLO-HYDROLASE YYCJ-RELATED"/>
    <property type="match status" value="1"/>
</dbReference>
<dbReference type="InterPro" id="IPR036866">
    <property type="entry name" value="RibonucZ/Hydroxyglut_hydro"/>
</dbReference>
<dbReference type="AlphaFoldDB" id="A0A3G9JZL4"/>
<name>A0A3G9JZL4_9ACTN</name>